<dbReference type="Proteomes" id="UP000054538">
    <property type="component" value="Unassembled WGS sequence"/>
</dbReference>
<sequence>EAVESLASTSASFLVEKTPLNSSHHLPTYVPSPVTPTRKRKHELLDEEPKNDKEHAYQTALHESYSREAQYKSALFGMQSTVILQSMYCDRVSEQLAAQEESQRKKKKGQLNGDGLPRLLTGDQFYECVVEHQKNTEEEKIVQKNRRKQREEQARLMTAWKEVDEEQKRRNKARREVY</sequence>
<dbReference type="OrthoDB" id="3269232at2759"/>
<evidence type="ECO:0000313" key="2">
    <source>
        <dbReference type="EMBL" id="KIK93751.1"/>
    </source>
</evidence>
<evidence type="ECO:0000313" key="3">
    <source>
        <dbReference type="Proteomes" id="UP000054538"/>
    </source>
</evidence>
<gene>
    <name evidence="2" type="ORF">PAXRUDRAFT_46480</name>
</gene>
<feature type="non-terminal residue" evidence="2">
    <location>
        <position position="178"/>
    </location>
</feature>
<dbReference type="AlphaFoldDB" id="A0A0D0DVU7"/>
<name>A0A0D0DVU7_9AGAM</name>
<feature type="non-terminal residue" evidence="2">
    <location>
        <position position="1"/>
    </location>
</feature>
<reference evidence="3" key="2">
    <citation type="submission" date="2015-01" db="EMBL/GenBank/DDBJ databases">
        <title>Evolutionary Origins and Diversification of the Mycorrhizal Mutualists.</title>
        <authorList>
            <consortium name="DOE Joint Genome Institute"/>
            <consortium name="Mycorrhizal Genomics Consortium"/>
            <person name="Kohler A."/>
            <person name="Kuo A."/>
            <person name="Nagy L.G."/>
            <person name="Floudas D."/>
            <person name="Copeland A."/>
            <person name="Barry K.W."/>
            <person name="Cichocki N."/>
            <person name="Veneault-Fourrey C."/>
            <person name="LaButti K."/>
            <person name="Lindquist E.A."/>
            <person name="Lipzen A."/>
            <person name="Lundell T."/>
            <person name="Morin E."/>
            <person name="Murat C."/>
            <person name="Riley R."/>
            <person name="Ohm R."/>
            <person name="Sun H."/>
            <person name="Tunlid A."/>
            <person name="Henrissat B."/>
            <person name="Grigoriev I.V."/>
            <person name="Hibbett D.S."/>
            <person name="Martin F."/>
        </authorList>
    </citation>
    <scope>NUCLEOTIDE SEQUENCE [LARGE SCALE GENOMIC DNA]</scope>
    <source>
        <strain evidence="3">Ve08.2h10</strain>
    </source>
</reference>
<proteinExistence type="predicted"/>
<keyword evidence="3" id="KW-1185">Reference proteome</keyword>
<protein>
    <submittedName>
        <fullName evidence="2">Uncharacterized protein</fullName>
    </submittedName>
</protein>
<organism evidence="2 3">
    <name type="scientific">Paxillus rubicundulus Ve08.2h10</name>
    <dbReference type="NCBI Taxonomy" id="930991"/>
    <lineage>
        <taxon>Eukaryota</taxon>
        <taxon>Fungi</taxon>
        <taxon>Dikarya</taxon>
        <taxon>Basidiomycota</taxon>
        <taxon>Agaricomycotina</taxon>
        <taxon>Agaricomycetes</taxon>
        <taxon>Agaricomycetidae</taxon>
        <taxon>Boletales</taxon>
        <taxon>Paxilineae</taxon>
        <taxon>Paxillaceae</taxon>
        <taxon>Paxillus</taxon>
    </lineage>
</organism>
<feature type="region of interest" description="Disordered" evidence="1">
    <location>
        <begin position="158"/>
        <end position="178"/>
    </location>
</feature>
<feature type="compositionally biased region" description="Basic residues" evidence="1">
    <location>
        <begin position="169"/>
        <end position="178"/>
    </location>
</feature>
<reference evidence="2 3" key="1">
    <citation type="submission" date="2014-04" db="EMBL/GenBank/DDBJ databases">
        <authorList>
            <consortium name="DOE Joint Genome Institute"/>
            <person name="Kuo A."/>
            <person name="Kohler A."/>
            <person name="Jargeat P."/>
            <person name="Nagy L.G."/>
            <person name="Floudas D."/>
            <person name="Copeland A."/>
            <person name="Barry K.W."/>
            <person name="Cichocki N."/>
            <person name="Veneault-Fourrey C."/>
            <person name="LaButti K."/>
            <person name="Lindquist E.A."/>
            <person name="Lipzen A."/>
            <person name="Lundell T."/>
            <person name="Morin E."/>
            <person name="Murat C."/>
            <person name="Sun H."/>
            <person name="Tunlid A."/>
            <person name="Henrissat B."/>
            <person name="Grigoriev I.V."/>
            <person name="Hibbett D.S."/>
            <person name="Martin F."/>
            <person name="Nordberg H.P."/>
            <person name="Cantor M.N."/>
            <person name="Hua S.X."/>
        </authorList>
    </citation>
    <scope>NUCLEOTIDE SEQUENCE [LARGE SCALE GENOMIC DNA]</scope>
    <source>
        <strain evidence="2 3">Ve08.2h10</strain>
    </source>
</reference>
<dbReference type="InParanoid" id="A0A0D0DVU7"/>
<accession>A0A0D0DVU7</accession>
<dbReference type="HOGENOM" id="CLU_061607_3_0_1"/>
<dbReference type="EMBL" id="KN825159">
    <property type="protein sequence ID" value="KIK93751.1"/>
    <property type="molecule type" value="Genomic_DNA"/>
</dbReference>
<evidence type="ECO:0000256" key="1">
    <source>
        <dbReference type="SAM" id="MobiDB-lite"/>
    </source>
</evidence>